<evidence type="ECO:0000313" key="1">
    <source>
        <dbReference type="EMBL" id="GAA2455221.1"/>
    </source>
</evidence>
<dbReference type="Proteomes" id="UP001501638">
    <property type="component" value="Unassembled WGS sequence"/>
</dbReference>
<keyword evidence="2" id="KW-1185">Reference proteome</keyword>
<gene>
    <name evidence="1" type="ORF">GCM10010405_44050</name>
</gene>
<evidence type="ECO:0000313" key="2">
    <source>
        <dbReference type="Proteomes" id="UP001501638"/>
    </source>
</evidence>
<organism evidence="1 2">
    <name type="scientific">Streptomyces macrosporus</name>
    <dbReference type="NCBI Taxonomy" id="44032"/>
    <lineage>
        <taxon>Bacteria</taxon>
        <taxon>Bacillati</taxon>
        <taxon>Actinomycetota</taxon>
        <taxon>Actinomycetes</taxon>
        <taxon>Kitasatosporales</taxon>
        <taxon>Streptomycetaceae</taxon>
        <taxon>Streptomyces</taxon>
    </lineage>
</organism>
<comment type="caution">
    <text evidence="1">The sequence shown here is derived from an EMBL/GenBank/DDBJ whole genome shotgun (WGS) entry which is preliminary data.</text>
</comment>
<protein>
    <submittedName>
        <fullName evidence="1">Uncharacterized protein</fullName>
    </submittedName>
</protein>
<accession>A0ABN3KCR1</accession>
<reference evidence="1 2" key="1">
    <citation type="journal article" date="2019" name="Int. J. Syst. Evol. Microbiol.">
        <title>The Global Catalogue of Microorganisms (GCM) 10K type strain sequencing project: providing services to taxonomists for standard genome sequencing and annotation.</title>
        <authorList>
            <consortium name="The Broad Institute Genomics Platform"/>
            <consortium name="The Broad Institute Genome Sequencing Center for Infectious Disease"/>
            <person name="Wu L."/>
            <person name="Ma J."/>
        </authorList>
    </citation>
    <scope>NUCLEOTIDE SEQUENCE [LARGE SCALE GENOMIC DNA]</scope>
    <source>
        <strain evidence="1 2">JCM 6305</strain>
    </source>
</reference>
<dbReference type="RefSeq" id="WP_344326188.1">
    <property type="nucleotide sequence ID" value="NZ_BAAASZ010000030.1"/>
</dbReference>
<name>A0ABN3KCR1_9ACTN</name>
<sequence length="115" mass="12502">MPTVPESTKASLVRKPSARARTSWPTLAGLDVRYRDQFPHVDGELADGGSVKLMRPRYGGSACTWGFALYLAGTDKYEDTILPTGGFVGTSEEALDCACGLYLTALSIRARIHHR</sequence>
<dbReference type="EMBL" id="BAAASZ010000030">
    <property type="protein sequence ID" value="GAA2455221.1"/>
    <property type="molecule type" value="Genomic_DNA"/>
</dbReference>
<proteinExistence type="predicted"/>